<feature type="transmembrane region" description="Helical" evidence="1">
    <location>
        <begin position="85"/>
        <end position="107"/>
    </location>
</feature>
<feature type="transmembrane region" description="Helical" evidence="1">
    <location>
        <begin position="56"/>
        <end position="73"/>
    </location>
</feature>
<dbReference type="RefSeq" id="WP_188813872.1">
    <property type="nucleotide sequence ID" value="NZ_BMHT01000003.1"/>
</dbReference>
<gene>
    <name evidence="2" type="ORF">GCM10011383_21280</name>
</gene>
<keyword evidence="1" id="KW-0472">Membrane</keyword>
<keyword evidence="1" id="KW-1133">Transmembrane helix</keyword>
<sequence length="113" mass="12724">MADRKGNLLLLLLLLLPLGAFAHGEEILETVFLQISSFFLFLVTVLLIRISYAKKALLVTIYLLATFLVWRLTDEWPYYDTRRLINVLVGAVPLGSTLVAYGLLMVIQKAKEG</sequence>
<keyword evidence="1" id="KW-0812">Transmembrane</keyword>
<keyword evidence="3" id="KW-1185">Reference proteome</keyword>
<name>A0ABQ1U4A2_9BACT</name>
<evidence type="ECO:0000313" key="2">
    <source>
        <dbReference type="EMBL" id="GGF09817.1"/>
    </source>
</evidence>
<reference evidence="3" key="1">
    <citation type="journal article" date="2019" name="Int. J. Syst. Evol. Microbiol.">
        <title>The Global Catalogue of Microorganisms (GCM) 10K type strain sequencing project: providing services to taxonomists for standard genome sequencing and annotation.</title>
        <authorList>
            <consortium name="The Broad Institute Genomics Platform"/>
            <consortium name="The Broad Institute Genome Sequencing Center for Infectious Disease"/>
            <person name="Wu L."/>
            <person name="Ma J."/>
        </authorList>
    </citation>
    <scope>NUCLEOTIDE SEQUENCE [LARGE SCALE GENOMIC DNA]</scope>
    <source>
        <strain evidence="3">CGMCC 1.15197</strain>
    </source>
</reference>
<accession>A0ABQ1U4A2</accession>
<evidence type="ECO:0000313" key="3">
    <source>
        <dbReference type="Proteomes" id="UP000632273"/>
    </source>
</evidence>
<dbReference type="EMBL" id="BMHT01000003">
    <property type="protein sequence ID" value="GGF09817.1"/>
    <property type="molecule type" value="Genomic_DNA"/>
</dbReference>
<protein>
    <submittedName>
        <fullName evidence="2">Uncharacterized protein</fullName>
    </submittedName>
</protein>
<organism evidence="2 3">
    <name type="scientific">Hymenobacter cavernae</name>
    <dbReference type="NCBI Taxonomy" id="2044852"/>
    <lineage>
        <taxon>Bacteria</taxon>
        <taxon>Pseudomonadati</taxon>
        <taxon>Bacteroidota</taxon>
        <taxon>Cytophagia</taxon>
        <taxon>Cytophagales</taxon>
        <taxon>Hymenobacteraceae</taxon>
        <taxon>Hymenobacter</taxon>
    </lineage>
</organism>
<proteinExistence type="predicted"/>
<feature type="transmembrane region" description="Helical" evidence="1">
    <location>
        <begin position="32"/>
        <end position="49"/>
    </location>
</feature>
<dbReference type="Proteomes" id="UP000632273">
    <property type="component" value="Unassembled WGS sequence"/>
</dbReference>
<evidence type="ECO:0000256" key="1">
    <source>
        <dbReference type="SAM" id="Phobius"/>
    </source>
</evidence>
<comment type="caution">
    <text evidence="2">The sequence shown here is derived from an EMBL/GenBank/DDBJ whole genome shotgun (WGS) entry which is preliminary data.</text>
</comment>